<evidence type="ECO:0008006" key="4">
    <source>
        <dbReference type="Google" id="ProtNLM"/>
    </source>
</evidence>
<keyword evidence="3" id="KW-1185">Reference proteome</keyword>
<reference evidence="2 3" key="1">
    <citation type="submission" date="2024-01" db="EMBL/GenBank/DDBJ databases">
        <title>A telomere-to-telomere, gap-free genome of sweet tea (Lithocarpus litseifolius).</title>
        <authorList>
            <person name="Zhou J."/>
        </authorList>
    </citation>
    <scope>NUCLEOTIDE SEQUENCE [LARGE SCALE GENOMIC DNA]</scope>
    <source>
        <strain evidence="2">Zhou-2022a</strain>
        <tissue evidence="2">Leaf</tissue>
    </source>
</reference>
<evidence type="ECO:0000256" key="1">
    <source>
        <dbReference type="SAM" id="MobiDB-lite"/>
    </source>
</evidence>
<dbReference type="Proteomes" id="UP001459277">
    <property type="component" value="Unassembled WGS sequence"/>
</dbReference>
<sequence length="106" mass="12244">MPMDPPSFMLASFSMSEANYQLWSGAIVYTDSLLKDQNYDEFSESCLMPPFVEHKDLVWLARNLKLKVTEYSRQLFGPGGYAQGLDGDDDYDPEVTPRVQPRKRHY</sequence>
<organism evidence="2 3">
    <name type="scientific">Lithocarpus litseifolius</name>
    <dbReference type="NCBI Taxonomy" id="425828"/>
    <lineage>
        <taxon>Eukaryota</taxon>
        <taxon>Viridiplantae</taxon>
        <taxon>Streptophyta</taxon>
        <taxon>Embryophyta</taxon>
        <taxon>Tracheophyta</taxon>
        <taxon>Spermatophyta</taxon>
        <taxon>Magnoliopsida</taxon>
        <taxon>eudicotyledons</taxon>
        <taxon>Gunneridae</taxon>
        <taxon>Pentapetalae</taxon>
        <taxon>rosids</taxon>
        <taxon>fabids</taxon>
        <taxon>Fagales</taxon>
        <taxon>Fagaceae</taxon>
        <taxon>Lithocarpus</taxon>
    </lineage>
</organism>
<comment type="caution">
    <text evidence="2">The sequence shown here is derived from an EMBL/GenBank/DDBJ whole genome shotgun (WGS) entry which is preliminary data.</text>
</comment>
<proteinExistence type="predicted"/>
<feature type="region of interest" description="Disordered" evidence="1">
    <location>
        <begin position="76"/>
        <end position="106"/>
    </location>
</feature>
<dbReference type="EMBL" id="JAZDWU010000006">
    <property type="protein sequence ID" value="KAK9997809.1"/>
    <property type="molecule type" value="Genomic_DNA"/>
</dbReference>
<evidence type="ECO:0000313" key="2">
    <source>
        <dbReference type="EMBL" id="KAK9997809.1"/>
    </source>
</evidence>
<name>A0AAW2CHW2_9ROSI</name>
<accession>A0AAW2CHW2</accession>
<evidence type="ECO:0000313" key="3">
    <source>
        <dbReference type="Proteomes" id="UP001459277"/>
    </source>
</evidence>
<dbReference type="AlphaFoldDB" id="A0AAW2CHW2"/>
<gene>
    <name evidence="2" type="ORF">SO802_017412</name>
</gene>
<protein>
    <recommendedName>
        <fullName evidence="4">Retrotransposon Copia-like N-terminal domain-containing protein</fullName>
    </recommendedName>
</protein>